<gene>
    <name evidence="2" type="ORF">SAMN02745206_01691</name>
</gene>
<organism evidence="2 3">
    <name type="scientific">Desulfacinum infernum DSM 9756</name>
    <dbReference type="NCBI Taxonomy" id="1121391"/>
    <lineage>
        <taxon>Bacteria</taxon>
        <taxon>Pseudomonadati</taxon>
        <taxon>Thermodesulfobacteriota</taxon>
        <taxon>Syntrophobacteria</taxon>
        <taxon>Syntrophobacterales</taxon>
        <taxon>Syntrophobacteraceae</taxon>
        <taxon>Desulfacinum</taxon>
    </lineage>
</organism>
<protein>
    <recommendedName>
        <fullName evidence="1">Helicase HerA central domain-containing protein</fullName>
    </recommendedName>
</protein>
<dbReference type="InterPro" id="IPR008571">
    <property type="entry name" value="HerA-like"/>
</dbReference>
<feature type="domain" description="Helicase HerA central" evidence="1">
    <location>
        <begin position="184"/>
        <end position="421"/>
    </location>
</feature>
<dbReference type="Pfam" id="PF01935">
    <property type="entry name" value="DUF87"/>
    <property type="match status" value="1"/>
</dbReference>
<dbReference type="InterPro" id="IPR027417">
    <property type="entry name" value="P-loop_NTPase"/>
</dbReference>
<name>A0A1M5AEZ0_9BACT</name>
<dbReference type="EMBL" id="FQVB01000014">
    <property type="protein sequence ID" value="SHF28880.1"/>
    <property type="molecule type" value="Genomic_DNA"/>
</dbReference>
<dbReference type="PANTHER" id="PTHR42957">
    <property type="entry name" value="HELICASE MJ1565-RELATED"/>
    <property type="match status" value="1"/>
</dbReference>
<reference evidence="3" key="1">
    <citation type="submission" date="2016-11" db="EMBL/GenBank/DDBJ databases">
        <authorList>
            <person name="Varghese N."/>
            <person name="Submissions S."/>
        </authorList>
    </citation>
    <scope>NUCLEOTIDE SEQUENCE [LARGE SCALE GENOMIC DNA]</scope>
    <source>
        <strain evidence="3">DSM 9756</strain>
    </source>
</reference>
<dbReference type="Proteomes" id="UP000184076">
    <property type="component" value="Unassembled WGS sequence"/>
</dbReference>
<dbReference type="AlphaFoldDB" id="A0A1M5AEZ0"/>
<dbReference type="InterPro" id="IPR002789">
    <property type="entry name" value="HerA_central"/>
</dbReference>
<evidence type="ECO:0000259" key="1">
    <source>
        <dbReference type="Pfam" id="PF01935"/>
    </source>
</evidence>
<keyword evidence="3" id="KW-1185">Reference proteome</keyword>
<dbReference type="Gene3D" id="3.40.50.300">
    <property type="entry name" value="P-loop containing nucleotide triphosphate hydrolases"/>
    <property type="match status" value="2"/>
</dbReference>
<accession>A0A1M5AEZ0</accession>
<dbReference type="SUPFAM" id="SSF52540">
    <property type="entry name" value="P-loop containing nucleoside triphosphate hydrolases"/>
    <property type="match status" value="1"/>
</dbReference>
<sequence length="703" mass="78968">MAEIELFPREKVVGIFRGFQQGGMEFHADLVLPYRNEFQNIPMHGQFLLVQLETPDEAVLGRIASFSSEGKLSYGSGEEFNIRAVREDRPIPEDLREQYLKYRVNIRVLGVLRKNGMGLTFVPSHRRLPHVGSKVAFPNNEVLREIAGHNIDGAPIGHLAFGEYIYAAGSKLFEAQDWMQVLSPEILVRFPIESLVSRRSFIFARAGFGKSNLNKLLFSKLYETTPHVKKRAGKQVPVGTVIFDPDGEYFWPDDKGRPGLCDVPALEDKVVVFTDRKNPSPFYQSFVAGGIKLDIRRLRPGDVISIALGPERQEQQNVRKLRGLPQDRWESLVNLIDSNGNSAPLDEICRLLDLESQRQEAEALAARGNMTAIVKMLHDKSSQLMDMLIYALTEGKLCVIDVSQMRSGQSLVLSGLILRRIFDRNQQEFTSADPKTIPTIAVVEEAQSVLNEKAPAAEPYIAWVKEGRKYDLGALLITQQPGSIPVEILSQGDNWFIFHLLSAADLTTLKRPNAHFSDDLLSSLLNEPIPGQGVFWSSVGGKPYPVSLRVLSFEKMFSMRDPDYNQPAGKTYAQKLRSTFSGMGQMATTARIPEAEGVVDFSAENEVEGYEPVDVKENIEHQAIEALRADADLLRKLKSQDGMPWYGVQKFLMEHLPEHLEDRHQFAYNLVPKAMNTVFGAQPTAWETFKNPATGKTWIKVNK</sequence>
<evidence type="ECO:0000313" key="2">
    <source>
        <dbReference type="EMBL" id="SHF28880.1"/>
    </source>
</evidence>
<proteinExistence type="predicted"/>
<dbReference type="STRING" id="1121391.SAMN02745206_01691"/>
<dbReference type="OrthoDB" id="9806951at2"/>
<dbReference type="PANTHER" id="PTHR42957:SF1">
    <property type="entry name" value="HELICASE MJ1565-RELATED"/>
    <property type="match status" value="1"/>
</dbReference>
<evidence type="ECO:0000313" key="3">
    <source>
        <dbReference type="Proteomes" id="UP000184076"/>
    </source>
</evidence>
<dbReference type="RefSeq" id="WP_073038557.1">
    <property type="nucleotide sequence ID" value="NZ_FQVB01000014.1"/>
</dbReference>